<dbReference type="InterPro" id="IPR029058">
    <property type="entry name" value="AB_hydrolase_fold"/>
</dbReference>
<evidence type="ECO:0000313" key="2">
    <source>
        <dbReference type="Proteomes" id="UP000054166"/>
    </source>
</evidence>
<organism evidence="1 2">
    <name type="scientific">Piloderma croceum (strain F 1598)</name>
    <dbReference type="NCBI Taxonomy" id="765440"/>
    <lineage>
        <taxon>Eukaryota</taxon>
        <taxon>Fungi</taxon>
        <taxon>Dikarya</taxon>
        <taxon>Basidiomycota</taxon>
        <taxon>Agaricomycotina</taxon>
        <taxon>Agaricomycetes</taxon>
        <taxon>Agaricomycetidae</taxon>
        <taxon>Atheliales</taxon>
        <taxon>Atheliaceae</taxon>
        <taxon>Piloderma</taxon>
    </lineage>
</organism>
<keyword evidence="2" id="KW-1185">Reference proteome</keyword>
<reference evidence="2" key="2">
    <citation type="submission" date="2015-01" db="EMBL/GenBank/DDBJ databases">
        <title>Evolutionary Origins and Diversification of the Mycorrhizal Mutualists.</title>
        <authorList>
            <consortium name="DOE Joint Genome Institute"/>
            <consortium name="Mycorrhizal Genomics Consortium"/>
            <person name="Kohler A."/>
            <person name="Kuo A."/>
            <person name="Nagy L.G."/>
            <person name="Floudas D."/>
            <person name="Copeland A."/>
            <person name="Barry K.W."/>
            <person name="Cichocki N."/>
            <person name="Veneault-Fourrey C."/>
            <person name="LaButti K."/>
            <person name="Lindquist E.A."/>
            <person name="Lipzen A."/>
            <person name="Lundell T."/>
            <person name="Morin E."/>
            <person name="Murat C."/>
            <person name="Riley R."/>
            <person name="Ohm R."/>
            <person name="Sun H."/>
            <person name="Tunlid A."/>
            <person name="Henrissat B."/>
            <person name="Grigoriev I.V."/>
            <person name="Hibbett D.S."/>
            <person name="Martin F."/>
        </authorList>
    </citation>
    <scope>NUCLEOTIDE SEQUENCE [LARGE SCALE GENOMIC DNA]</scope>
    <source>
        <strain evidence="2">F 1598</strain>
    </source>
</reference>
<dbReference type="HOGENOM" id="CLU_078271_0_0_1"/>
<evidence type="ECO:0008006" key="3">
    <source>
        <dbReference type="Google" id="ProtNLM"/>
    </source>
</evidence>
<evidence type="ECO:0000313" key="1">
    <source>
        <dbReference type="EMBL" id="KIM85402.1"/>
    </source>
</evidence>
<dbReference type="Gene3D" id="3.40.50.1820">
    <property type="entry name" value="alpha/beta hydrolase"/>
    <property type="match status" value="1"/>
</dbReference>
<dbReference type="OrthoDB" id="3365310at2759"/>
<proteinExistence type="predicted"/>
<reference evidence="1 2" key="1">
    <citation type="submission" date="2014-04" db="EMBL/GenBank/DDBJ databases">
        <authorList>
            <consortium name="DOE Joint Genome Institute"/>
            <person name="Kuo A."/>
            <person name="Tarkka M."/>
            <person name="Buscot F."/>
            <person name="Kohler A."/>
            <person name="Nagy L.G."/>
            <person name="Floudas D."/>
            <person name="Copeland A."/>
            <person name="Barry K.W."/>
            <person name="Cichocki N."/>
            <person name="Veneault-Fourrey C."/>
            <person name="LaButti K."/>
            <person name="Lindquist E.A."/>
            <person name="Lipzen A."/>
            <person name="Lundell T."/>
            <person name="Morin E."/>
            <person name="Murat C."/>
            <person name="Sun H."/>
            <person name="Tunlid A."/>
            <person name="Henrissat B."/>
            <person name="Grigoriev I.V."/>
            <person name="Hibbett D.S."/>
            <person name="Martin F."/>
            <person name="Nordberg H.P."/>
            <person name="Cantor M.N."/>
            <person name="Hua S.X."/>
        </authorList>
    </citation>
    <scope>NUCLEOTIDE SEQUENCE [LARGE SCALE GENOMIC DNA]</scope>
    <source>
        <strain evidence="1 2">F 1598</strain>
    </source>
</reference>
<name>A0A0C3C6U1_PILCF</name>
<dbReference type="Proteomes" id="UP000054166">
    <property type="component" value="Unassembled WGS sequence"/>
</dbReference>
<protein>
    <recommendedName>
        <fullName evidence="3">AB hydrolase-1 domain-containing protein</fullName>
    </recommendedName>
</protein>
<dbReference type="AlphaFoldDB" id="A0A0C3C6U1"/>
<gene>
    <name evidence="1" type="ORF">PILCRDRAFT_66443</name>
</gene>
<dbReference type="InParanoid" id="A0A0C3C6U1"/>
<accession>A0A0C3C6U1</accession>
<dbReference type="EMBL" id="KN832985">
    <property type="protein sequence ID" value="KIM85402.1"/>
    <property type="molecule type" value="Genomic_DNA"/>
</dbReference>
<sequence>MASLIIRKNRPQALFSSISKPRVWLNHVSSRHSSYIMRPASRTAPREVPTPLLFLSASGWDEGSRKGMTAFASMFPEKGFTCIECDLSMPDNSVANSEMLMHHFESQLSSDIRLAGIPFPPVIFARSSASLIAQTYISSNPASGLFLISPPSSNLVAKGFLPTPLREFDFEPKFPIAVMASRQEMDLFKEESRLGGDPEVDKIEVENVEGHEAFVAIKHWLDELGI</sequence>